<dbReference type="InterPro" id="IPR006059">
    <property type="entry name" value="SBP"/>
</dbReference>
<keyword evidence="4" id="KW-0574">Periplasm</keyword>
<comment type="similarity">
    <text evidence="1">Belongs to the bacterial solute-binding protein 1 family.</text>
</comment>
<accession>A0A822V5W7</accession>
<evidence type="ECO:0000256" key="5">
    <source>
        <dbReference type="SAM" id="SignalP"/>
    </source>
</evidence>
<evidence type="ECO:0000313" key="6">
    <source>
        <dbReference type="EMBL" id="CVI21373.1"/>
    </source>
</evidence>
<dbReference type="GO" id="GO:1901982">
    <property type="term" value="F:maltose binding"/>
    <property type="evidence" value="ECO:0007669"/>
    <property type="project" value="TreeGrafter"/>
</dbReference>
<evidence type="ECO:0000256" key="1">
    <source>
        <dbReference type="ARBA" id="ARBA00008520"/>
    </source>
</evidence>
<feature type="signal peptide" evidence="5">
    <location>
        <begin position="1"/>
        <end position="20"/>
    </location>
</feature>
<dbReference type="GO" id="GO:0015768">
    <property type="term" value="P:maltose transport"/>
    <property type="evidence" value="ECO:0007669"/>
    <property type="project" value="TreeGrafter"/>
</dbReference>
<reference evidence="6 7" key="1">
    <citation type="submission" date="2016-01" db="EMBL/GenBank/DDBJ databases">
        <authorList>
            <person name="Regsiter A."/>
            <person name="william w."/>
        </authorList>
    </citation>
    <scope>NUCLEOTIDE SEQUENCE [LARGE SCALE GENOMIC DNA]</scope>
    <source>
        <strain evidence="6 7">B6</strain>
    </source>
</reference>
<proteinExistence type="inferred from homology"/>
<protein>
    <submittedName>
        <fullName evidence="6">Sugar ABC transporter substrate binding protein</fullName>
    </submittedName>
</protein>
<dbReference type="PANTHER" id="PTHR30061">
    <property type="entry name" value="MALTOSE-BINDING PERIPLASMIC PROTEIN"/>
    <property type="match status" value="1"/>
</dbReference>
<feature type="chain" id="PRO_5032280700" evidence="5">
    <location>
        <begin position="21"/>
        <end position="419"/>
    </location>
</feature>
<keyword evidence="3 5" id="KW-0732">Signal</keyword>
<evidence type="ECO:0000256" key="3">
    <source>
        <dbReference type="ARBA" id="ARBA00022729"/>
    </source>
</evidence>
<dbReference type="Pfam" id="PF01547">
    <property type="entry name" value="SBP_bac_1"/>
    <property type="match status" value="1"/>
</dbReference>
<dbReference type="GO" id="GO:0042956">
    <property type="term" value="P:maltodextrin transmembrane transport"/>
    <property type="evidence" value="ECO:0007669"/>
    <property type="project" value="TreeGrafter"/>
</dbReference>
<dbReference type="PANTHER" id="PTHR30061:SF50">
    <property type="entry name" value="MALTOSE_MALTODEXTRIN-BINDING PERIPLASMIC PROTEIN"/>
    <property type="match status" value="1"/>
</dbReference>
<gene>
    <name evidence="6" type="ORF">AGR4A_Lc20018</name>
</gene>
<dbReference type="RefSeq" id="WP_003510398.1">
    <property type="nucleotide sequence ID" value="NZ_LMVK01000023.1"/>
</dbReference>
<dbReference type="AlphaFoldDB" id="A0A822V5W7"/>
<dbReference type="CDD" id="cd13585">
    <property type="entry name" value="PBP2_TMBP_like"/>
    <property type="match status" value="1"/>
</dbReference>
<dbReference type="Proteomes" id="UP000192074">
    <property type="component" value="Unassembled WGS sequence"/>
</dbReference>
<dbReference type="Gene3D" id="3.40.190.10">
    <property type="entry name" value="Periplasmic binding protein-like II"/>
    <property type="match status" value="2"/>
</dbReference>
<evidence type="ECO:0000256" key="2">
    <source>
        <dbReference type="ARBA" id="ARBA00022448"/>
    </source>
</evidence>
<keyword evidence="2" id="KW-0813">Transport</keyword>
<evidence type="ECO:0000256" key="4">
    <source>
        <dbReference type="ARBA" id="ARBA00022764"/>
    </source>
</evidence>
<dbReference type="GO" id="GO:0055052">
    <property type="term" value="C:ATP-binding cassette (ABC) transporter complex, substrate-binding subunit-containing"/>
    <property type="evidence" value="ECO:0007669"/>
    <property type="project" value="TreeGrafter"/>
</dbReference>
<name>A0A822V5W7_AGRTU</name>
<sequence>MKKLVAAAIFTALMTGTALADTTLKLVEVITSPERTETLKGIVSKFESANPGTKVEIISLPWSEAFQKFATMVSAGDVPDVMEMPDTWLSLYANNGMLESLEPYLAKWEHTKGLSERTLELGRDVKNTAYMLPYGFYLRAMFYNKKLLEQAGVKEPPKTLDEFADASKKVAALPGKYGYCLRGGPGGLNGWVMFGASMAGSNEFFTKDGASTFDSPGWVKGLTYVIDLYKNGLAPKDSVNWGFNEIVAGFYSGTCAFLDQDPDALIAIAQRMKPEDFGVMTMPKGPDGKTFPTIGFAGWSIMSASANKDLSWKLVETLEGPEGNIEWNKKTGALPVHKSAEKDPFYASEQFKGWFDELADKNAVPTTMPTYLEEFAFFKDSLVIKTSQEALLGDITPEDLAKQWADYMTKAQQKFLASK</sequence>
<evidence type="ECO:0000313" key="7">
    <source>
        <dbReference type="Proteomes" id="UP000192074"/>
    </source>
</evidence>
<dbReference type="SUPFAM" id="SSF53850">
    <property type="entry name" value="Periplasmic binding protein-like II"/>
    <property type="match status" value="1"/>
</dbReference>
<organism evidence="6 7">
    <name type="scientific">Agrobacterium tumefaciens str. B6</name>
    <dbReference type="NCBI Taxonomy" id="1183423"/>
    <lineage>
        <taxon>Bacteria</taxon>
        <taxon>Pseudomonadati</taxon>
        <taxon>Pseudomonadota</taxon>
        <taxon>Alphaproteobacteria</taxon>
        <taxon>Hyphomicrobiales</taxon>
        <taxon>Rhizobiaceae</taxon>
        <taxon>Rhizobium/Agrobacterium group</taxon>
        <taxon>Agrobacterium</taxon>
        <taxon>Agrobacterium tumefaciens complex</taxon>
    </lineage>
</organism>
<comment type="caution">
    <text evidence="6">The sequence shown here is derived from an EMBL/GenBank/DDBJ whole genome shotgun (WGS) entry which is preliminary data.</text>
</comment>
<dbReference type="EMBL" id="FCNL01000032">
    <property type="protein sequence ID" value="CVI21373.1"/>
    <property type="molecule type" value="Genomic_DNA"/>
</dbReference>